<evidence type="ECO:0000256" key="1">
    <source>
        <dbReference type="ARBA" id="ARBA00011900"/>
    </source>
</evidence>
<evidence type="ECO:0000256" key="6">
    <source>
        <dbReference type="SAM" id="MobiDB-lite"/>
    </source>
</evidence>
<dbReference type="GO" id="GO:0032259">
    <property type="term" value="P:methylation"/>
    <property type="evidence" value="ECO:0007669"/>
    <property type="project" value="UniProtKB-KW"/>
</dbReference>
<keyword evidence="9" id="KW-1185">Reference proteome</keyword>
<evidence type="ECO:0000313" key="8">
    <source>
        <dbReference type="EMBL" id="MBB4287236.1"/>
    </source>
</evidence>
<dbReference type="SUPFAM" id="SSF53335">
    <property type="entry name" value="S-adenosyl-L-methionine-dependent methyltransferases"/>
    <property type="match status" value="1"/>
</dbReference>
<protein>
    <recommendedName>
        <fullName evidence="1">site-specific DNA-methyltransferase (adenine-specific)</fullName>
        <ecNumber evidence="1">2.1.1.72</ecNumber>
    </recommendedName>
</protein>
<keyword evidence="2" id="KW-0489">Methyltransferase</keyword>
<evidence type="ECO:0000256" key="5">
    <source>
        <dbReference type="ARBA" id="ARBA00047942"/>
    </source>
</evidence>
<evidence type="ECO:0000259" key="7">
    <source>
        <dbReference type="Pfam" id="PF07669"/>
    </source>
</evidence>
<comment type="catalytic activity">
    <reaction evidence="5">
        <text>a 2'-deoxyadenosine in DNA + S-adenosyl-L-methionine = an N(6)-methyl-2'-deoxyadenosine in DNA + S-adenosyl-L-homocysteine + H(+)</text>
        <dbReference type="Rhea" id="RHEA:15197"/>
        <dbReference type="Rhea" id="RHEA-COMP:12418"/>
        <dbReference type="Rhea" id="RHEA-COMP:12419"/>
        <dbReference type="ChEBI" id="CHEBI:15378"/>
        <dbReference type="ChEBI" id="CHEBI:57856"/>
        <dbReference type="ChEBI" id="CHEBI:59789"/>
        <dbReference type="ChEBI" id="CHEBI:90615"/>
        <dbReference type="ChEBI" id="CHEBI:90616"/>
        <dbReference type="EC" id="2.1.1.72"/>
    </reaction>
</comment>
<dbReference type="GO" id="GO:0009007">
    <property type="term" value="F:site-specific DNA-methyltransferase (adenine-specific) activity"/>
    <property type="evidence" value="ECO:0007669"/>
    <property type="project" value="UniProtKB-EC"/>
</dbReference>
<accession>A0A7W6WLB4</accession>
<dbReference type="InterPro" id="IPR050953">
    <property type="entry name" value="N4_N6_ade-DNA_methylase"/>
</dbReference>
<evidence type="ECO:0000256" key="2">
    <source>
        <dbReference type="ARBA" id="ARBA00022603"/>
    </source>
</evidence>
<evidence type="ECO:0000256" key="4">
    <source>
        <dbReference type="ARBA" id="ARBA00022691"/>
    </source>
</evidence>
<dbReference type="InterPro" id="IPR002052">
    <property type="entry name" value="DNA_methylase_N6_adenine_CS"/>
</dbReference>
<feature type="compositionally biased region" description="Acidic residues" evidence="6">
    <location>
        <begin position="1332"/>
        <end position="1341"/>
    </location>
</feature>
<dbReference type="RefSeq" id="WP_221237172.1">
    <property type="nucleotide sequence ID" value="NZ_JACIGI010000031.1"/>
</dbReference>
<dbReference type="Gene3D" id="3.40.50.150">
    <property type="entry name" value="Vaccinia Virus protein VP39"/>
    <property type="match status" value="2"/>
</dbReference>
<dbReference type="EMBL" id="JACIGI010000031">
    <property type="protein sequence ID" value="MBB4287236.1"/>
    <property type="molecule type" value="Genomic_DNA"/>
</dbReference>
<organism evidence="8 9">
    <name type="scientific">Roseospira goensis</name>
    <dbReference type="NCBI Taxonomy" id="391922"/>
    <lineage>
        <taxon>Bacteria</taxon>
        <taxon>Pseudomonadati</taxon>
        <taxon>Pseudomonadota</taxon>
        <taxon>Alphaproteobacteria</taxon>
        <taxon>Rhodospirillales</taxon>
        <taxon>Rhodospirillaceae</taxon>
        <taxon>Roseospira</taxon>
    </lineage>
</organism>
<feature type="compositionally biased region" description="Basic and acidic residues" evidence="6">
    <location>
        <begin position="1342"/>
        <end position="1354"/>
    </location>
</feature>
<feature type="domain" description="Type II methyltransferase M.TaqI-like" evidence="7">
    <location>
        <begin position="638"/>
        <end position="889"/>
    </location>
</feature>
<evidence type="ECO:0000256" key="3">
    <source>
        <dbReference type="ARBA" id="ARBA00022679"/>
    </source>
</evidence>
<keyword evidence="4" id="KW-0949">S-adenosyl-L-methionine</keyword>
<gene>
    <name evidence="8" type="ORF">GGD88_002981</name>
</gene>
<proteinExistence type="predicted"/>
<keyword evidence="3" id="KW-0808">Transferase</keyword>
<dbReference type="InterPro" id="IPR011639">
    <property type="entry name" value="MethylTrfase_TaqI-like_dom"/>
</dbReference>
<comment type="caution">
    <text evidence="8">The sequence shown here is derived from an EMBL/GenBank/DDBJ whole genome shotgun (WGS) entry which is preliminary data.</text>
</comment>
<dbReference type="Pfam" id="PF07669">
    <property type="entry name" value="Eco57I"/>
    <property type="match status" value="1"/>
</dbReference>
<feature type="region of interest" description="Disordered" evidence="6">
    <location>
        <begin position="1320"/>
        <end position="1360"/>
    </location>
</feature>
<feature type="region of interest" description="Disordered" evidence="6">
    <location>
        <begin position="532"/>
        <end position="555"/>
    </location>
</feature>
<name>A0A7W6WLB4_9PROT</name>
<dbReference type="GO" id="GO:0003676">
    <property type="term" value="F:nucleic acid binding"/>
    <property type="evidence" value="ECO:0007669"/>
    <property type="project" value="InterPro"/>
</dbReference>
<dbReference type="PANTHER" id="PTHR33841">
    <property type="entry name" value="DNA METHYLTRANSFERASE YEEA-RELATED"/>
    <property type="match status" value="1"/>
</dbReference>
<dbReference type="EC" id="2.1.1.72" evidence="1"/>
<dbReference type="PROSITE" id="PS00092">
    <property type="entry name" value="N6_MTASE"/>
    <property type="match status" value="1"/>
</dbReference>
<dbReference type="InterPro" id="IPR029063">
    <property type="entry name" value="SAM-dependent_MTases_sf"/>
</dbReference>
<dbReference type="PRINTS" id="PR00507">
    <property type="entry name" value="N12N6MTFRASE"/>
</dbReference>
<dbReference type="GO" id="GO:0006304">
    <property type="term" value="P:DNA modification"/>
    <property type="evidence" value="ECO:0007669"/>
    <property type="project" value="InterPro"/>
</dbReference>
<sequence length="1360" mass="149522">MRNADIPLTDPDREWLDHVRPVGLVVAPERLRELGLVPELQTRADNAAVAALLGDPTDDGPSLPDPWAFFSDILGWPAARIEGAPDGPALDDRVCVHLPDYDTTLEPQWAVQAAGKSGAGANGAPRHQLLVRLEAPGVDPDARGGLDGWEATPQHRFERLLRESGIEAGVLVCEPRQRPQDAEIRLVYAPKGETSGWLAFPLQPLTTVAGRSMLGGLKLMLGVERLFTAPESHRLSALLRESRAAQASVSTKLSGQVLGALHDLLRGFKAAEPDLIAGLVEHRPQHLYEGLLTVLLRLVFILFAEDRDLLPARTDAAARDLYERGYALRGLHARLLDDRARHPDTMDERVGGWGQILALFRMIHGGVRGGFMIGRGGTLFDPTRFPFLEGRATPDQASRVPALTDGTVLAILDGLLMLDGERLSYRTLDVEQIGSVYETVMGFTVEAACGPVLAIRGGKRNAVPVYVDLDELVGLKAKDRLKRLKEGTHRTSFGAGVERALKAANDRTALAAALEPIADERGSPGAAVLPAGAAILQPTDERRRTGSHYTPRDLSGPIVRQTLAPALERLGPDATPAQVLDLKVCDPAMGSGAFLVEACRVLAEALVAAWARHPGSRPQVPSDEDEDLLARRLVAQRCLYGVDRNPMAVDLARLSLWLATLARDHEFTFLDHALKAGDSLVGLTLTAIGALHWAPGGKGVPLLSRHVRQRIDKVMAARREIREAPDDVAQAVQEVRLRQVEPVLDEVRRLGDAVIAAFFSADRARAREKARQDLESWHDSPAEQGKVDDLRTGLRRGEHPVTPFHWPVEFPEVFVDRPNPGFDAIVGNPPFAGKNTLAAGHRAGYADWLKTINPGAHGNSDVVAHFFRRAFGLIREGGAFGLIATNTIRQGDTRATGLTAILKAGGAISHATRRLKWPGDAAVVVSVVTVVKGTVAKPLLDGRLVERISAYLVDGPLDDSPQRLTANRGKAFQGSIVLGMGFTFDDVAAAKGEASSLADMERLIEKDPRNAERIFPYIGGQEVNNDPRQRHRRYVIDFEDFPLRRDPNTDSWWDLSEEARDRQRRDGIMARDYPGPVAADWPDLLEIIERTVRPERATDNRPAYRNRWWRFAERRSGLYCDISSNDWVYATSSKASPQFLISILQSSLVFSQNLNVFLGNDIKFSCIQCRIHETWARFFGTTFKDDLTYTVSDCFFTFPFLNNSIDPALEAAGRAYHDHRAALMIARDEGLTKTYNRFHTPREKSADIVRLRELHTAMDHAVLRAYGWDDLIPDAVPEFLTEDTEADFTYQGRLFWPAPVRDEVLARLLALNAERAAAEQALGLTAGPRDDAGDDAEDDGDETKGTGRAPDRQGELFADP</sequence>
<dbReference type="Proteomes" id="UP000555728">
    <property type="component" value="Unassembled WGS sequence"/>
</dbReference>
<dbReference type="PANTHER" id="PTHR33841:SF1">
    <property type="entry name" value="DNA METHYLTRANSFERASE A"/>
    <property type="match status" value="1"/>
</dbReference>
<evidence type="ECO:0000313" key="9">
    <source>
        <dbReference type="Proteomes" id="UP000555728"/>
    </source>
</evidence>
<reference evidence="8 9" key="1">
    <citation type="submission" date="2020-08" db="EMBL/GenBank/DDBJ databases">
        <title>Genome sequencing of Purple Non-Sulfur Bacteria from various extreme environments.</title>
        <authorList>
            <person name="Mayer M."/>
        </authorList>
    </citation>
    <scope>NUCLEOTIDE SEQUENCE [LARGE SCALE GENOMIC DNA]</scope>
    <source>
        <strain evidence="8 9">JA135</strain>
    </source>
</reference>